<comment type="caution">
    <text evidence="1">The sequence shown here is derived from an EMBL/GenBank/DDBJ whole genome shotgun (WGS) entry which is preliminary data.</text>
</comment>
<reference evidence="1" key="1">
    <citation type="submission" date="2022-10" db="EMBL/GenBank/DDBJ databases">
        <title>The WGS of Solirubrobacter phytolaccae KCTC 29190.</title>
        <authorList>
            <person name="Jiang Z."/>
        </authorList>
    </citation>
    <scope>NUCLEOTIDE SEQUENCE</scope>
    <source>
        <strain evidence="1">KCTC 29190</strain>
    </source>
</reference>
<protein>
    <submittedName>
        <fullName evidence="1">Uncharacterized protein</fullName>
    </submittedName>
</protein>
<dbReference type="EMBL" id="JAPDDP010000023">
    <property type="protein sequence ID" value="MDA0181569.1"/>
    <property type="molecule type" value="Genomic_DNA"/>
</dbReference>
<dbReference type="RefSeq" id="WP_270025902.1">
    <property type="nucleotide sequence ID" value="NZ_JAPDDP010000023.1"/>
</dbReference>
<dbReference type="AlphaFoldDB" id="A0A9X3NAM8"/>
<organism evidence="1 2">
    <name type="scientific">Solirubrobacter phytolaccae</name>
    <dbReference type="NCBI Taxonomy" id="1404360"/>
    <lineage>
        <taxon>Bacteria</taxon>
        <taxon>Bacillati</taxon>
        <taxon>Actinomycetota</taxon>
        <taxon>Thermoleophilia</taxon>
        <taxon>Solirubrobacterales</taxon>
        <taxon>Solirubrobacteraceae</taxon>
        <taxon>Solirubrobacter</taxon>
    </lineage>
</organism>
<dbReference type="Proteomes" id="UP001147653">
    <property type="component" value="Unassembled WGS sequence"/>
</dbReference>
<proteinExistence type="predicted"/>
<evidence type="ECO:0000313" key="2">
    <source>
        <dbReference type="Proteomes" id="UP001147653"/>
    </source>
</evidence>
<sequence length="152" mass="15929">MTHQAEVQAILAGARAERAALLAQLSPALQASLPVDATGISQALDHLGDAAGLDVHREQVEAHKTNAAVLHGRVFGRAPLSADTVLAAFVDGARVRAGMLTHLADAVGGEELVIDVGRVLERHPPDRDLPAAYEAQEHAAVVIARHLDEAAR</sequence>
<evidence type="ECO:0000313" key="1">
    <source>
        <dbReference type="EMBL" id="MDA0181569.1"/>
    </source>
</evidence>
<gene>
    <name evidence="1" type="ORF">OJ997_14790</name>
</gene>
<accession>A0A9X3NAM8</accession>
<name>A0A9X3NAM8_9ACTN</name>
<keyword evidence="2" id="KW-1185">Reference proteome</keyword>